<name>X1KGY4_9ZZZZ</name>
<protein>
    <submittedName>
        <fullName evidence="1">Uncharacterized protein</fullName>
    </submittedName>
</protein>
<gene>
    <name evidence="1" type="ORF">S06H3_08079</name>
</gene>
<accession>X1KGY4</accession>
<reference evidence="1" key="1">
    <citation type="journal article" date="2014" name="Front. Microbiol.">
        <title>High frequency of phylogenetically diverse reductive dehalogenase-homologous genes in deep subseafloor sedimentary metagenomes.</title>
        <authorList>
            <person name="Kawai M."/>
            <person name="Futagami T."/>
            <person name="Toyoda A."/>
            <person name="Takaki Y."/>
            <person name="Nishi S."/>
            <person name="Hori S."/>
            <person name="Arai W."/>
            <person name="Tsubouchi T."/>
            <person name="Morono Y."/>
            <person name="Uchiyama I."/>
            <person name="Ito T."/>
            <person name="Fujiyama A."/>
            <person name="Inagaki F."/>
            <person name="Takami H."/>
        </authorList>
    </citation>
    <scope>NUCLEOTIDE SEQUENCE</scope>
    <source>
        <strain evidence="1">Expedition CK06-06</strain>
    </source>
</reference>
<proteinExistence type="predicted"/>
<evidence type="ECO:0000313" key="1">
    <source>
        <dbReference type="EMBL" id="GAI05928.1"/>
    </source>
</evidence>
<dbReference type="EMBL" id="BARV01003361">
    <property type="protein sequence ID" value="GAI05928.1"/>
    <property type="molecule type" value="Genomic_DNA"/>
</dbReference>
<sequence>MEVRLFLADWISADYADKLGDEGREQMDLLLSQVMRMHNLIDGVLEYSRVGREKEEQVQINLNGLVREVIDMVAPPENIEITIENELPVISCPSCLADISTILICYENFSKNSKAVFFFIEIHSFS</sequence>
<comment type="caution">
    <text evidence="1">The sequence shown here is derived from an EMBL/GenBank/DDBJ whole genome shotgun (WGS) entry which is preliminary data.</text>
</comment>
<organism evidence="1">
    <name type="scientific">marine sediment metagenome</name>
    <dbReference type="NCBI Taxonomy" id="412755"/>
    <lineage>
        <taxon>unclassified sequences</taxon>
        <taxon>metagenomes</taxon>
        <taxon>ecological metagenomes</taxon>
    </lineage>
</organism>
<dbReference type="AlphaFoldDB" id="X1KGY4"/>